<evidence type="ECO:0000313" key="3">
    <source>
        <dbReference type="EMBL" id="AQX49448.1"/>
    </source>
</evidence>
<keyword evidence="1" id="KW-0812">Transmembrane</keyword>
<dbReference type="AlphaFoldDB" id="A0A1T3D264"/>
<name>A0A1T3D264_9FLAO</name>
<reference evidence="3 5" key="1">
    <citation type="submission" date="2016-02" db="EMBL/GenBank/DDBJ databases">
        <authorList>
            <person name="Nicholson A.C."/>
            <person name="Humrighouse B.W."/>
            <person name="Loparev V."/>
            <person name="Emery B."/>
            <person name="Graziano J."/>
            <person name="McQuiston J.R."/>
        </authorList>
    </citation>
    <scope>NUCLEOTIDE SEQUENCE [LARGE SCALE GENOMIC DNA]</scope>
    <source>
        <strain evidence="3 5">E6809</strain>
    </source>
</reference>
<dbReference type="InterPro" id="IPR002686">
    <property type="entry name" value="Transposase_17"/>
</dbReference>
<dbReference type="PANTHER" id="PTHR34322">
    <property type="entry name" value="TRANSPOSASE, Y1_TNP DOMAIN-CONTAINING"/>
    <property type="match status" value="1"/>
</dbReference>
<dbReference type="GO" id="GO:0006313">
    <property type="term" value="P:DNA transposition"/>
    <property type="evidence" value="ECO:0007669"/>
    <property type="project" value="InterPro"/>
</dbReference>
<evidence type="ECO:0000313" key="5">
    <source>
        <dbReference type="Proteomes" id="UP000189738"/>
    </source>
</evidence>
<protein>
    <submittedName>
        <fullName evidence="4">Transposase</fullName>
    </submittedName>
</protein>
<dbReference type="EMBL" id="CP014339">
    <property type="protein sequence ID" value="AQX49448.1"/>
    <property type="molecule type" value="Genomic_DNA"/>
</dbReference>
<dbReference type="GO" id="GO:0004803">
    <property type="term" value="F:transposase activity"/>
    <property type="evidence" value="ECO:0007669"/>
    <property type="project" value="InterPro"/>
</dbReference>
<evidence type="ECO:0000313" key="4">
    <source>
        <dbReference type="EMBL" id="OPB47335.1"/>
    </source>
</evidence>
<accession>A0A1T3D264</accession>
<feature type="domain" description="Transposase IS200-like" evidence="2">
    <location>
        <begin position="8"/>
        <end position="130"/>
    </location>
</feature>
<dbReference type="EMBL" id="MAHS01000015">
    <property type="protein sequence ID" value="OPB47335.1"/>
    <property type="molecule type" value="Genomic_DNA"/>
</dbReference>
<sequence>MKNLESFDYGYIYHVYSHANGKDLLFKEESNYHYFLEKLSTYIIPIADIYVYCLLPNHFHLLLRFKDKKGSSKDAHQSLMKPFSNMLNAYAKAYNKKYNRRGSLFLDFLKRKRVDSESYLLKLVHYIHNNPVNHGLTDLIENWNFSSYRSYLDLSKSSKLKRNDILQYFESTDDFVDFHKSIVEYDFLEM</sequence>
<dbReference type="Gene3D" id="3.30.70.1290">
    <property type="entry name" value="Transposase IS200-like"/>
    <property type="match status" value="1"/>
</dbReference>
<dbReference type="RefSeq" id="WP_035589030.1">
    <property type="nucleotide sequence ID" value="NZ_CCAB010000113.1"/>
</dbReference>
<dbReference type="SMART" id="SM01321">
    <property type="entry name" value="Y1_Tnp"/>
    <property type="match status" value="1"/>
</dbReference>
<proteinExistence type="predicted"/>
<dbReference type="PANTHER" id="PTHR34322:SF2">
    <property type="entry name" value="TRANSPOSASE IS200-LIKE DOMAIN-CONTAINING PROTEIN"/>
    <property type="match status" value="1"/>
</dbReference>
<dbReference type="InterPro" id="IPR036515">
    <property type="entry name" value="Transposase_17_sf"/>
</dbReference>
<keyword evidence="1" id="KW-0472">Membrane</keyword>
<organism evidence="4">
    <name type="scientific">Elizabethkingia anophelis</name>
    <dbReference type="NCBI Taxonomy" id="1117645"/>
    <lineage>
        <taxon>Bacteria</taxon>
        <taxon>Pseudomonadati</taxon>
        <taxon>Bacteroidota</taxon>
        <taxon>Flavobacteriia</taxon>
        <taxon>Flavobacteriales</taxon>
        <taxon>Weeksellaceae</taxon>
        <taxon>Elizabethkingia</taxon>
    </lineage>
</organism>
<gene>
    <name evidence="3" type="ORF">AYC66_01615</name>
    <name evidence="4" type="ORF">BAY09_08060</name>
</gene>
<keyword evidence="1" id="KW-1133">Transmembrane helix</keyword>
<dbReference type="GO" id="GO:0003677">
    <property type="term" value="F:DNA binding"/>
    <property type="evidence" value="ECO:0007669"/>
    <property type="project" value="InterPro"/>
</dbReference>
<dbReference type="SUPFAM" id="SSF143422">
    <property type="entry name" value="Transposase IS200-like"/>
    <property type="match status" value="1"/>
</dbReference>
<dbReference type="OrthoDB" id="9788881at2"/>
<feature type="transmembrane region" description="Helical" evidence="1">
    <location>
        <begin position="42"/>
        <end position="63"/>
    </location>
</feature>
<evidence type="ECO:0000256" key="1">
    <source>
        <dbReference type="SAM" id="Phobius"/>
    </source>
</evidence>
<dbReference type="Proteomes" id="UP000189738">
    <property type="component" value="Chromosome"/>
</dbReference>
<reference evidence="4" key="2">
    <citation type="submission" date="2016-06" db="EMBL/GenBank/DDBJ databases">
        <authorList>
            <person name="Nicholson A.C."/>
        </authorList>
    </citation>
    <scope>NUCLEOTIDE SEQUENCE [LARGE SCALE GENOMIC DNA]</scope>
    <source>
        <strain evidence="4">E6809</strain>
    </source>
</reference>
<evidence type="ECO:0000259" key="2">
    <source>
        <dbReference type="SMART" id="SM01321"/>
    </source>
</evidence>